<evidence type="ECO:0008006" key="3">
    <source>
        <dbReference type="Google" id="ProtNLM"/>
    </source>
</evidence>
<dbReference type="Proteomes" id="UP000290439">
    <property type="component" value="Chromosome"/>
</dbReference>
<gene>
    <name evidence="1" type="ORF">NCTC10797_00700</name>
</gene>
<name>A0A4U8VWF4_9NOCA</name>
<evidence type="ECO:0000313" key="2">
    <source>
        <dbReference type="Proteomes" id="UP000290439"/>
    </source>
</evidence>
<protein>
    <recommendedName>
        <fullName evidence="3">DUF2007 domain-containing protein</fullName>
    </recommendedName>
</protein>
<dbReference type="RefSeq" id="WP_130915967.1">
    <property type="nucleotide sequence ID" value="NZ_LR215973.1"/>
</dbReference>
<evidence type="ECO:0000313" key="1">
    <source>
        <dbReference type="EMBL" id="VFA96945.1"/>
    </source>
</evidence>
<dbReference type="EMBL" id="LR215973">
    <property type="protein sequence ID" value="VFA96945.1"/>
    <property type="molecule type" value="Genomic_DNA"/>
</dbReference>
<proteinExistence type="predicted"/>
<sequence>MIVRRFTRTELTNEDYGLLFPIATVGTEQAADCVRELLRARGIRSTLTAPRVVGSTVRLRVLVFPEDAARAFSVICAHTTQD</sequence>
<accession>A0A4U8VWF4</accession>
<reference evidence="1 2" key="1">
    <citation type="submission" date="2019-02" db="EMBL/GenBank/DDBJ databases">
        <authorList>
            <consortium name="Pathogen Informatics"/>
        </authorList>
    </citation>
    <scope>NUCLEOTIDE SEQUENCE [LARGE SCALE GENOMIC DNA]</scope>
    <source>
        <strain evidence="1 2">3012STDY6756504</strain>
    </source>
</reference>
<organism evidence="1 2">
    <name type="scientific">Nocardia cyriacigeorgica</name>
    <dbReference type="NCBI Taxonomy" id="135487"/>
    <lineage>
        <taxon>Bacteria</taxon>
        <taxon>Bacillati</taxon>
        <taxon>Actinomycetota</taxon>
        <taxon>Actinomycetes</taxon>
        <taxon>Mycobacteriales</taxon>
        <taxon>Nocardiaceae</taxon>
        <taxon>Nocardia</taxon>
    </lineage>
</organism>
<dbReference type="AlphaFoldDB" id="A0A4U8VWF4"/>